<keyword evidence="2" id="KW-0812">Transmembrane</keyword>
<dbReference type="InterPro" id="IPR035669">
    <property type="entry name" value="SGNH_plant_lipase-like"/>
</dbReference>
<organism evidence="3 4">
    <name type="scientific">Kalanchoe fedtschenkoi</name>
    <name type="common">Lavender scallops</name>
    <name type="synonym">South American air plant</name>
    <dbReference type="NCBI Taxonomy" id="63787"/>
    <lineage>
        <taxon>Eukaryota</taxon>
        <taxon>Viridiplantae</taxon>
        <taxon>Streptophyta</taxon>
        <taxon>Embryophyta</taxon>
        <taxon>Tracheophyta</taxon>
        <taxon>Spermatophyta</taxon>
        <taxon>Magnoliopsida</taxon>
        <taxon>eudicotyledons</taxon>
        <taxon>Gunneridae</taxon>
        <taxon>Pentapetalae</taxon>
        <taxon>Saxifragales</taxon>
        <taxon>Crassulaceae</taxon>
        <taxon>Kalanchoe</taxon>
    </lineage>
</organism>
<dbReference type="InterPro" id="IPR001087">
    <property type="entry name" value="GDSL"/>
</dbReference>
<dbReference type="GO" id="GO:0016788">
    <property type="term" value="F:hydrolase activity, acting on ester bonds"/>
    <property type="evidence" value="ECO:0007669"/>
    <property type="project" value="InterPro"/>
</dbReference>
<name>A0A7N0SZY9_KALFE</name>
<reference evidence="3" key="1">
    <citation type="submission" date="2021-01" db="UniProtKB">
        <authorList>
            <consortium name="EnsemblPlants"/>
        </authorList>
    </citation>
    <scope>IDENTIFICATION</scope>
</reference>
<dbReference type="Gramene" id="Kaladp0016s0110.1.v1.1">
    <property type="protein sequence ID" value="Kaladp0016s0110.1.v1.1"/>
    <property type="gene ID" value="Kaladp0016s0110.v1.1"/>
</dbReference>
<feature type="transmembrane region" description="Helical" evidence="2">
    <location>
        <begin position="20"/>
        <end position="41"/>
    </location>
</feature>
<sequence length="372" mass="40573">MELWSSNPSCPFQFKKYTGASPLVAVCLLTLFVCICVESAVNIPEDKKFTSLIVLGDSIVDPGNNNDMSTPTKANFPPYGRDFKGGVATGRFSNGLVPTDIVAQELSIKELIPAYMDPNLQPDDLINGVSFASGGSGLDPVTAALETARPISEQLDQFKEYKSRLDSLVGEDQANHIVSRALFGVVAGSNDLVNTYFSFGIRKHQYNISTYTTVLADFATDLLNDLYGLGARRIGIFNAPPIGCLPFPRTLAGGADRQCVESYNDGSILFNSKLAARVESFNNENSDAKAVIIDIYYPLLDLIRNPQEHGFEVVNKGCCGTGELEAAVLCNKLSHTCPDPSKYIFWDSFHPTQATYKYLISKIIGSVVPQFF</sequence>
<dbReference type="CDD" id="cd01837">
    <property type="entry name" value="SGNH_plant_lipase_like"/>
    <property type="match status" value="1"/>
</dbReference>
<dbReference type="GO" id="GO:0005576">
    <property type="term" value="C:extracellular region"/>
    <property type="evidence" value="ECO:0007669"/>
    <property type="project" value="TreeGrafter"/>
</dbReference>
<keyword evidence="2" id="KW-0472">Membrane</keyword>
<evidence type="ECO:0000256" key="1">
    <source>
        <dbReference type="ARBA" id="ARBA00008668"/>
    </source>
</evidence>
<dbReference type="Proteomes" id="UP000594263">
    <property type="component" value="Unplaced"/>
</dbReference>
<dbReference type="Gene3D" id="3.40.50.1110">
    <property type="entry name" value="SGNH hydrolase"/>
    <property type="match status" value="1"/>
</dbReference>
<dbReference type="PANTHER" id="PTHR45642">
    <property type="entry name" value="GDSL ESTERASE/LIPASE EXL3"/>
    <property type="match status" value="1"/>
</dbReference>
<evidence type="ECO:0000313" key="3">
    <source>
        <dbReference type="EnsemblPlants" id="Kaladp0016s0110.1.v1.1"/>
    </source>
</evidence>
<evidence type="ECO:0000256" key="2">
    <source>
        <dbReference type="SAM" id="Phobius"/>
    </source>
</evidence>
<comment type="similarity">
    <text evidence="1">Belongs to the 'GDSL' lipolytic enzyme family.</text>
</comment>
<dbReference type="Pfam" id="PF00657">
    <property type="entry name" value="Lipase_GDSL"/>
    <property type="match status" value="1"/>
</dbReference>
<accession>A0A7N0SZY9</accession>
<dbReference type="EnsemblPlants" id="Kaladp0016s0110.1.v1.1">
    <property type="protein sequence ID" value="Kaladp0016s0110.1.v1.1"/>
    <property type="gene ID" value="Kaladp0016s0110.v1.1"/>
</dbReference>
<keyword evidence="4" id="KW-1185">Reference proteome</keyword>
<dbReference type="OMA" id="CICVESA"/>
<evidence type="ECO:0000313" key="4">
    <source>
        <dbReference type="Proteomes" id="UP000594263"/>
    </source>
</evidence>
<dbReference type="FunFam" id="3.40.50.1110:FF:000003">
    <property type="entry name" value="GDSL esterase/lipase APG"/>
    <property type="match status" value="1"/>
</dbReference>
<dbReference type="InterPro" id="IPR036514">
    <property type="entry name" value="SGNH_hydro_sf"/>
</dbReference>
<dbReference type="InterPro" id="IPR050592">
    <property type="entry name" value="GDSL_lipolytic_enzyme"/>
</dbReference>
<evidence type="ECO:0008006" key="5">
    <source>
        <dbReference type="Google" id="ProtNLM"/>
    </source>
</evidence>
<proteinExistence type="inferred from homology"/>
<dbReference type="PANTHER" id="PTHR45642:SF135">
    <property type="entry name" value="GDSL ESTERASE_LIPASE EXL2"/>
    <property type="match status" value="1"/>
</dbReference>
<keyword evidence="2" id="KW-1133">Transmembrane helix</keyword>
<protein>
    <recommendedName>
        <fullName evidence="5">GDSL esterase/lipase EXL3</fullName>
    </recommendedName>
</protein>
<dbReference type="AlphaFoldDB" id="A0A7N0SZY9"/>
<dbReference type="SUPFAM" id="SSF52266">
    <property type="entry name" value="SGNH hydrolase"/>
    <property type="match status" value="1"/>
</dbReference>